<evidence type="ECO:0000313" key="8">
    <source>
        <dbReference type="Proteomes" id="UP001519292"/>
    </source>
</evidence>
<dbReference type="RefSeq" id="WP_209686810.1">
    <property type="nucleotide sequence ID" value="NZ_JAGGLU010000006.1"/>
</dbReference>
<dbReference type="NCBIfam" id="NF040570">
    <property type="entry name" value="guided_TnpB"/>
    <property type="match status" value="1"/>
</dbReference>
<dbReference type="InterPro" id="IPR010095">
    <property type="entry name" value="Cas12f1-like_TNB"/>
</dbReference>
<evidence type="ECO:0000256" key="4">
    <source>
        <dbReference type="ARBA" id="ARBA00023172"/>
    </source>
</evidence>
<evidence type="ECO:0000313" key="7">
    <source>
        <dbReference type="EMBL" id="MBP2058061.1"/>
    </source>
</evidence>
<accession>A0ABS4MEH1</accession>
<comment type="similarity">
    <text evidence="1">In the C-terminal section; belongs to the transposase 35 family.</text>
</comment>
<comment type="caution">
    <text evidence="7">The sequence shown here is derived from an EMBL/GenBank/DDBJ whole genome shotgun (WGS) entry which is preliminary data.</text>
</comment>
<keyword evidence="3" id="KW-0238">DNA-binding</keyword>
<dbReference type="EMBL" id="JAGGLU010000006">
    <property type="protein sequence ID" value="MBP2058061.1"/>
    <property type="molecule type" value="Genomic_DNA"/>
</dbReference>
<proteinExistence type="inferred from homology"/>
<name>A0ABS4MEH1_9LACO</name>
<gene>
    <name evidence="7" type="ORF">J2Z60_001238</name>
</gene>
<reference evidence="7 8" key="1">
    <citation type="submission" date="2021-03" db="EMBL/GenBank/DDBJ databases">
        <title>Genomic Encyclopedia of Type Strains, Phase IV (KMG-IV): sequencing the most valuable type-strain genomes for metagenomic binning, comparative biology and taxonomic classification.</title>
        <authorList>
            <person name="Goeker M."/>
        </authorList>
    </citation>
    <scope>NUCLEOTIDE SEQUENCE [LARGE SCALE GENOMIC DNA]</scope>
    <source>
        <strain evidence="7 8">DSM 101872</strain>
    </source>
</reference>
<feature type="domain" description="Probable transposase IS891/IS1136/IS1341" evidence="5">
    <location>
        <begin position="253"/>
        <end position="317"/>
    </location>
</feature>
<sequence length="434" mass="50939">MGKNTITLTHLIKIYPNNQNKRRINRYIKMRDIVWNKGISYWEMKYQAHSLLDKILYTEFIPKKDKHGKIKVKQIDHHLNPSPNWRSIRNEIVAEKNNSDYLFPAHLIGLTMQDLGQSYKAFFDKKRPEAKKPKYKNLTSLTGSYKDDQASIKQGKLHLTSGANEKEAYGDIRMAEKLPDQKLKTITVIKKDDNYYVAIAQEKTLLHLMKTGQNDAVDVNTREYVSTGYRLTVLPKRLEFLYKRIKHYQRMLAKKRIVNGTKKARQSKNYQIIQEHLRRDHRKVTNIQHDLMQKYTTYLVKYHDAITIEDLNVKKMLMSHVASKGMHRAMAGYFRRTLEYKCQEYGRRLIIADKLFPSTQMCPKCGLIKTGDEKISLSGNKKHKTAHNEFICYGCGYKADRDEKVAPVLMRYSKSMMKSILKQKKTNDRVYAFA</sequence>
<evidence type="ECO:0000256" key="3">
    <source>
        <dbReference type="ARBA" id="ARBA00023125"/>
    </source>
</evidence>
<evidence type="ECO:0000259" key="5">
    <source>
        <dbReference type="Pfam" id="PF01385"/>
    </source>
</evidence>
<dbReference type="Proteomes" id="UP001519292">
    <property type="component" value="Unassembled WGS sequence"/>
</dbReference>
<organism evidence="7 8">
    <name type="scientific">Lactobacillus colini</name>
    <dbReference type="NCBI Taxonomy" id="1819254"/>
    <lineage>
        <taxon>Bacteria</taxon>
        <taxon>Bacillati</taxon>
        <taxon>Bacillota</taxon>
        <taxon>Bacilli</taxon>
        <taxon>Lactobacillales</taxon>
        <taxon>Lactobacillaceae</taxon>
        <taxon>Lactobacillus</taxon>
    </lineage>
</organism>
<evidence type="ECO:0000259" key="6">
    <source>
        <dbReference type="Pfam" id="PF07282"/>
    </source>
</evidence>
<evidence type="ECO:0000256" key="1">
    <source>
        <dbReference type="ARBA" id="ARBA00008761"/>
    </source>
</evidence>
<dbReference type="Pfam" id="PF01385">
    <property type="entry name" value="OrfB_IS605"/>
    <property type="match status" value="1"/>
</dbReference>
<dbReference type="Pfam" id="PF07282">
    <property type="entry name" value="Cas12f1-like_TNB"/>
    <property type="match status" value="1"/>
</dbReference>
<keyword evidence="8" id="KW-1185">Reference proteome</keyword>
<feature type="domain" description="Cas12f1-like TNB" evidence="6">
    <location>
        <begin position="333"/>
        <end position="403"/>
    </location>
</feature>
<keyword evidence="4" id="KW-0233">DNA recombination</keyword>
<evidence type="ECO:0000256" key="2">
    <source>
        <dbReference type="ARBA" id="ARBA00022578"/>
    </source>
</evidence>
<protein>
    <submittedName>
        <fullName evidence="7">Transposase</fullName>
    </submittedName>
</protein>
<dbReference type="InterPro" id="IPR001959">
    <property type="entry name" value="Transposase"/>
</dbReference>
<keyword evidence="2" id="KW-0815">Transposition</keyword>
<dbReference type="NCBIfam" id="TIGR01766">
    <property type="entry name" value="IS200/IS605 family accessory protein TnpB-like domain"/>
    <property type="match status" value="1"/>
</dbReference>